<dbReference type="InterPro" id="IPR015424">
    <property type="entry name" value="PyrdxlP-dep_Trfase"/>
</dbReference>
<keyword evidence="3" id="KW-0808">Transferase</keyword>
<dbReference type="SUPFAM" id="SSF53383">
    <property type="entry name" value="PLP-dependent transferases"/>
    <property type="match status" value="1"/>
</dbReference>
<keyword evidence="4" id="KW-0663">Pyridoxal phosphate</keyword>
<dbReference type="InterPro" id="IPR054542">
    <property type="entry name" value="Cys_met_metab_PP"/>
</dbReference>
<dbReference type="GO" id="GO:0005737">
    <property type="term" value="C:cytoplasm"/>
    <property type="evidence" value="ECO:0007669"/>
    <property type="project" value="TreeGrafter"/>
</dbReference>
<dbReference type="GO" id="GO:0071269">
    <property type="term" value="P:L-homocysteine biosynthetic process"/>
    <property type="evidence" value="ECO:0007669"/>
    <property type="project" value="TreeGrafter"/>
</dbReference>
<dbReference type="InterPro" id="IPR006235">
    <property type="entry name" value="OAc-hSer/O-AcSer_sulfhydrylase"/>
</dbReference>
<sequence>MPVSGSLSNVDWEPDFATLAVHGGQEPDPVNGSRAVPLYQTAAYNFSDAADGASKFAWSKDGYVYTRMGNPTNSVFESRMAMLEGGVGAVAAASGHAAQFMALTNCCEPGQNFVSTSWLYGGTYNQFRVYMKKFHIDVKWVVGNEPADIDAAIDENTRCVYIETISNPKHSVPDIKAIADVAHKHGIPLIVDNTFGMGGYLCQPIRQGADIVTHSCTKWIGGHGTSMGGIVIDGGHFDWSASGKFPGFTEPADGYHGLKFWDTYGYKALSAKVRMDSMRDLGPCMSPFNAWLFLQGLETLALRGQRHAENTQKLAEWLEAHPSVNWVLYPGLKSHPDYEYTKKVFTNGAGGVLTFGVAGNIDQVRAVVDNLKLCSHLANVGDAKTLIIHPWVTTHQQLPDEEKIKGGVTPDLIRVSGRPLTISEANMPPANHNVNLLVTTGIVKPSIPYTAPNTASAIGSSTARGSSYYAQADRWPVPRPVEAPTKDDSLFDYIARSATPFVVIRVSRSPVAAETSSTILTPDEEEKEADEGSKDADKEAPTHTPTRPTTMPQRKPYDGGGIVPPHIRTAIAESENASTSATGAAKTPETKPAAKEIRAEEFTRSGFVPAYVLKNIATSEASTAEQRADAQGTLDTDEARRERGKDRDAEGQGEK</sequence>
<evidence type="ECO:0000256" key="3">
    <source>
        <dbReference type="ARBA" id="ARBA00022679"/>
    </source>
</evidence>
<dbReference type="Gene3D" id="3.90.1150.10">
    <property type="entry name" value="Aspartate Aminotransferase, domain 1"/>
    <property type="match status" value="1"/>
</dbReference>
<comment type="similarity">
    <text evidence="2">Belongs to the trans-sulfuration enzymes family.</text>
</comment>
<dbReference type="HOGENOM" id="CLU_418564_0_0_1"/>
<dbReference type="PANTHER" id="PTHR43797:SF2">
    <property type="entry name" value="HOMOCYSTEINE_CYSTEINE SYNTHASE"/>
    <property type="match status" value="1"/>
</dbReference>
<dbReference type="Pfam" id="PF01053">
    <property type="entry name" value="Cys_Met_Meta_PP"/>
    <property type="match status" value="1"/>
</dbReference>
<proteinExistence type="inferred from homology"/>
<evidence type="ECO:0000256" key="1">
    <source>
        <dbReference type="ARBA" id="ARBA00001933"/>
    </source>
</evidence>
<dbReference type="InterPro" id="IPR000277">
    <property type="entry name" value="Cys/Met-Metab_PyrdxlP-dep_enz"/>
</dbReference>
<dbReference type="Gene3D" id="3.40.640.10">
    <property type="entry name" value="Type I PLP-dependent aspartate aminotransferase-like (Major domain)"/>
    <property type="match status" value="1"/>
</dbReference>
<feature type="compositionally biased region" description="Basic and acidic residues" evidence="5">
    <location>
        <begin position="588"/>
        <end position="602"/>
    </location>
</feature>
<accession>L2FRR7</accession>
<organism evidence="6">
    <name type="scientific">Colletotrichum fructicola (strain Nara gc5)</name>
    <name type="common">Anthracnose fungus</name>
    <name type="synonym">Colletotrichum gloeosporioides (strain Nara gc5)</name>
    <dbReference type="NCBI Taxonomy" id="1213859"/>
    <lineage>
        <taxon>Eukaryota</taxon>
        <taxon>Fungi</taxon>
        <taxon>Dikarya</taxon>
        <taxon>Ascomycota</taxon>
        <taxon>Pezizomycotina</taxon>
        <taxon>Sordariomycetes</taxon>
        <taxon>Hypocreomycetidae</taxon>
        <taxon>Glomerellales</taxon>
        <taxon>Glomerellaceae</taxon>
        <taxon>Colletotrichum</taxon>
        <taxon>Colletotrichum gloeosporioides species complex</taxon>
    </lineage>
</organism>
<dbReference type="PANTHER" id="PTHR43797">
    <property type="entry name" value="HOMOCYSTEINE/CYSTEINE SYNTHASE"/>
    <property type="match status" value="1"/>
</dbReference>
<dbReference type="GO" id="GO:0004124">
    <property type="term" value="F:cysteine synthase activity"/>
    <property type="evidence" value="ECO:0007669"/>
    <property type="project" value="TreeGrafter"/>
</dbReference>
<dbReference type="GO" id="GO:0019346">
    <property type="term" value="P:transsulfuration"/>
    <property type="evidence" value="ECO:0007669"/>
    <property type="project" value="InterPro"/>
</dbReference>
<comment type="cofactor">
    <cofactor evidence="1">
        <name>pyridoxal 5'-phosphate</name>
        <dbReference type="ChEBI" id="CHEBI:597326"/>
    </cofactor>
</comment>
<dbReference type="GO" id="GO:0003961">
    <property type="term" value="F:O-acetylhomoserine aminocarboxypropyltransferase activity"/>
    <property type="evidence" value="ECO:0007669"/>
    <property type="project" value="TreeGrafter"/>
</dbReference>
<dbReference type="InterPro" id="IPR015422">
    <property type="entry name" value="PyrdxlP-dep_Trfase_small"/>
</dbReference>
<evidence type="ECO:0000256" key="4">
    <source>
        <dbReference type="ARBA" id="ARBA00022898"/>
    </source>
</evidence>
<evidence type="ECO:0000313" key="6">
    <source>
        <dbReference type="EMBL" id="ELA28403.1"/>
    </source>
</evidence>
<dbReference type="AlphaFoldDB" id="L2FRR7"/>
<dbReference type="STRING" id="1213859.L2FRR7"/>
<feature type="compositionally biased region" description="Low complexity" evidence="5">
    <location>
        <begin position="542"/>
        <end position="554"/>
    </location>
</feature>
<name>L2FRR7_COLFN</name>
<feature type="region of interest" description="Disordered" evidence="5">
    <location>
        <begin position="512"/>
        <end position="602"/>
    </location>
</feature>
<feature type="compositionally biased region" description="Basic and acidic residues" evidence="5">
    <location>
        <begin position="530"/>
        <end position="541"/>
    </location>
</feature>
<feature type="region of interest" description="Disordered" evidence="5">
    <location>
        <begin position="618"/>
        <end position="655"/>
    </location>
</feature>
<dbReference type="PROSITE" id="PS00868">
    <property type="entry name" value="CYS_MET_METAB_PP"/>
    <property type="match status" value="1"/>
</dbReference>
<evidence type="ECO:0000256" key="2">
    <source>
        <dbReference type="ARBA" id="ARBA00009077"/>
    </source>
</evidence>
<reference evidence="6" key="1">
    <citation type="submission" date="2012-08" db="EMBL/GenBank/DDBJ databases">
        <title>Genome analysis of Colletotrichum orbiculare and Colletotrichum fructicola.</title>
        <authorList>
            <person name="Gan P.H.P."/>
            <person name="Ikeda K."/>
            <person name="Irieda H."/>
            <person name="Narusaka M."/>
            <person name="O'Connell R.J."/>
            <person name="Narusaka Y."/>
            <person name="Takano Y."/>
            <person name="Kubo Y."/>
            <person name="Shirasu K."/>
        </authorList>
    </citation>
    <scope>NUCLEOTIDE SEQUENCE</scope>
    <source>
        <strain evidence="6">Nara gc5</strain>
    </source>
</reference>
<feature type="compositionally biased region" description="Basic and acidic residues" evidence="5">
    <location>
        <begin position="637"/>
        <end position="655"/>
    </location>
</feature>
<gene>
    <name evidence="6" type="ORF">CGGC5_11000</name>
</gene>
<dbReference type="EMBL" id="KB020924">
    <property type="protein sequence ID" value="ELA28403.1"/>
    <property type="molecule type" value="Genomic_DNA"/>
</dbReference>
<evidence type="ECO:0000256" key="5">
    <source>
        <dbReference type="SAM" id="MobiDB-lite"/>
    </source>
</evidence>
<dbReference type="GO" id="GO:0030170">
    <property type="term" value="F:pyridoxal phosphate binding"/>
    <property type="evidence" value="ECO:0007669"/>
    <property type="project" value="InterPro"/>
</dbReference>
<protein>
    <submittedName>
        <fullName evidence="6">O-acetylhomoserine o-acetylserine sulfhydrylase</fullName>
    </submittedName>
</protein>
<dbReference type="InterPro" id="IPR015421">
    <property type="entry name" value="PyrdxlP-dep_Trfase_major"/>
</dbReference>
<dbReference type="GO" id="GO:0006535">
    <property type="term" value="P:cysteine biosynthetic process from serine"/>
    <property type="evidence" value="ECO:0007669"/>
    <property type="project" value="TreeGrafter"/>
</dbReference>
<dbReference type="FunFam" id="3.40.640.10:FF:000035">
    <property type="entry name" value="O-succinylhomoserine sulfhydrylase"/>
    <property type="match status" value="1"/>
</dbReference>
<dbReference type="CDD" id="cd00614">
    <property type="entry name" value="CGS_like"/>
    <property type="match status" value="1"/>
</dbReference>
<dbReference type="NCBIfam" id="TIGR01326">
    <property type="entry name" value="OAH_OAS_sulfhy"/>
    <property type="match status" value="1"/>
</dbReference>